<feature type="DNA-binding region" description="H-T-H motif" evidence="4">
    <location>
        <begin position="41"/>
        <end position="60"/>
    </location>
</feature>
<dbReference type="InterPro" id="IPR041347">
    <property type="entry name" value="MftR_C"/>
</dbReference>
<dbReference type="Pfam" id="PF00440">
    <property type="entry name" value="TetR_N"/>
    <property type="match status" value="1"/>
</dbReference>
<dbReference type="RefSeq" id="WP_086816541.1">
    <property type="nucleotide sequence ID" value="NZ_BJMM01000002.1"/>
</dbReference>
<dbReference type="OrthoDB" id="8688418at2"/>
<dbReference type="AlphaFoldDB" id="A0A4Y3QSN7"/>
<feature type="compositionally biased region" description="Acidic residues" evidence="5">
    <location>
        <begin position="240"/>
        <end position="250"/>
    </location>
</feature>
<organism evidence="7 8">
    <name type="scientific">Streptomyces cacaoi</name>
    <dbReference type="NCBI Taxonomy" id="1898"/>
    <lineage>
        <taxon>Bacteria</taxon>
        <taxon>Bacillati</taxon>
        <taxon>Actinomycetota</taxon>
        <taxon>Actinomycetes</taxon>
        <taxon>Kitasatosporales</taxon>
        <taxon>Streptomycetaceae</taxon>
        <taxon>Streptomyces</taxon>
    </lineage>
</organism>
<protein>
    <recommendedName>
        <fullName evidence="6">HTH tetR-type domain-containing protein</fullName>
    </recommendedName>
</protein>
<dbReference type="InterPro" id="IPR050109">
    <property type="entry name" value="HTH-type_TetR-like_transc_reg"/>
</dbReference>
<gene>
    <name evidence="7" type="ORF">SCA03_02140</name>
</gene>
<dbReference type="Gene3D" id="1.10.10.60">
    <property type="entry name" value="Homeodomain-like"/>
    <property type="match status" value="1"/>
</dbReference>
<evidence type="ECO:0000259" key="6">
    <source>
        <dbReference type="PROSITE" id="PS50977"/>
    </source>
</evidence>
<dbReference type="Gene3D" id="1.10.357.10">
    <property type="entry name" value="Tetracycline Repressor, domain 2"/>
    <property type="match status" value="1"/>
</dbReference>
<feature type="domain" description="HTH tetR-type" evidence="6">
    <location>
        <begin position="18"/>
        <end position="78"/>
    </location>
</feature>
<dbReference type="InterPro" id="IPR001647">
    <property type="entry name" value="HTH_TetR"/>
</dbReference>
<keyword evidence="3" id="KW-0804">Transcription</keyword>
<accession>A0A4Y3QSN7</accession>
<dbReference type="InterPro" id="IPR009057">
    <property type="entry name" value="Homeodomain-like_sf"/>
</dbReference>
<dbReference type="InterPro" id="IPR023772">
    <property type="entry name" value="DNA-bd_HTH_TetR-type_CS"/>
</dbReference>
<keyword evidence="2 4" id="KW-0238">DNA-binding</keyword>
<reference evidence="7 8" key="1">
    <citation type="submission" date="2019-06" db="EMBL/GenBank/DDBJ databases">
        <title>Whole genome shotgun sequence of Streptomyces cacaoi subsp. cacaoi NBRC 12748.</title>
        <authorList>
            <person name="Hosoyama A."/>
            <person name="Uohara A."/>
            <person name="Ohji S."/>
            <person name="Ichikawa N."/>
        </authorList>
    </citation>
    <scope>NUCLEOTIDE SEQUENCE [LARGE SCALE GENOMIC DNA]</scope>
    <source>
        <strain evidence="7 8">NBRC 12748</strain>
    </source>
</reference>
<proteinExistence type="predicted"/>
<name>A0A4Y3QSN7_STRCI</name>
<comment type="caution">
    <text evidence="7">The sequence shown here is derived from an EMBL/GenBank/DDBJ whole genome shotgun (WGS) entry which is preliminary data.</text>
</comment>
<dbReference type="EMBL" id="BJMM01000002">
    <property type="protein sequence ID" value="GEB47663.1"/>
    <property type="molecule type" value="Genomic_DNA"/>
</dbReference>
<keyword evidence="8" id="KW-1185">Reference proteome</keyword>
<dbReference type="Pfam" id="PF17754">
    <property type="entry name" value="TetR_C_14"/>
    <property type="match status" value="1"/>
</dbReference>
<sequence length="279" mass="29770">MVAETAAAATGLRERKKLETRTALRRAAVRLYLERGPSAVTVHDICEAVGISPRTFFNYFDTKDDAVFDWDHRLVGHLLELLAARPAEEAPLEALHRALRASIPPMVDDPGWRERRRLLAAHPELVPKLLHSNSHLADALAEGIAARTGLSPDSLYPRLVAGAGMTTVRTAIWSWDPDSPTEELLAMLDSCCEAFAAGLPEPADARGPGRIAAHGHKPTAARGPAPPGAPDGGTGAAADEQPDEPDEADERADRRTDEQTGGESGGRAGQRPSSASPRS</sequence>
<dbReference type="PROSITE" id="PS50977">
    <property type="entry name" value="HTH_TETR_2"/>
    <property type="match status" value="1"/>
</dbReference>
<dbReference type="SUPFAM" id="SSF46689">
    <property type="entry name" value="Homeodomain-like"/>
    <property type="match status" value="1"/>
</dbReference>
<evidence type="ECO:0000313" key="7">
    <source>
        <dbReference type="EMBL" id="GEB47663.1"/>
    </source>
</evidence>
<evidence type="ECO:0000256" key="1">
    <source>
        <dbReference type="ARBA" id="ARBA00023015"/>
    </source>
</evidence>
<evidence type="ECO:0000256" key="2">
    <source>
        <dbReference type="ARBA" id="ARBA00023125"/>
    </source>
</evidence>
<dbReference type="PANTHER" id="PTHR30055:SF238">
    <property type="entry name" value="MYCOFACTOCIN BIOSYNTHESIS TRANSCRIPTIONAL REGULATOR MFTR-RELATED"/>
    <property type="match status" value="1"/>
</dbReference>
<dbReference type="PROSITE" id="PS01081">
    <property type="entry name" value="HTH_TETR_1"/>
    <property type="match status" value="1"/>
</dbReference>
<evidence type="ECO:0000256" key="5">
    <source>
        <dbReference type="SAM" id="MobiDB-lite"/>
    </source>
</evidence>
<evidence type="ECO:0000256" key="4">
    <source>
        <dbReference type="PROSITE-ProRule" id="PRU00335"/>
    </source>
</evidence>
<dbReference type="GO" id="GO:0000976">
    <property type="term" value="F:transcription cis-regulatory region binding"/>
    <property type="evidence" value="ECO:0007669"/>
    <property type="project" value="TreeGrafter"/>
</dbReference>
<dbReference type="GO" id="GO:0003700">
    <property type="term" value="F:DNA-binding transcription factor activity"/>
    <property type="evidence" value="ECO:0007669"/>
    <property type="project" value="TreeGrafter"/>
</dbReference>
<dbReference type="Proteomes" id="UP000319210">
    <property type="component" value="Unassembled WGS sequence"/>
</dbReference>
<feature type="region of interest" description="Disordered" evidence="5">
    <location>
        <begin position="202"/>
        <end position="279"/>
    </location>
</feature>
<evidence type="ECO:0000256" key="3">
    <source>
        <dbReference type="ARBA" id="ARBA00023163"/>
    </source>
</evidence>
<dbReference type="PANTHER" id="PTHR30055">
    <property type="entry name" value="HTH-TYPE TRANSCRIPTIONAL REGULATOR RUTR"/>
    <property type="match status" value="1"/>
</dbReference>
<keyword evidence="1" id="KW-0805">Transcription regulation</keyword>
<evidence type="ECO:0000313" key="8">
    <source>
        <dbReference type="Proteomes" id="UP000319210"/>
    </source>
</evidence>